<reference evidence="3 4" key="1">
    <citation type="submission" date="2018-10" db="EMBL/GenBank/DDBJ databases">
        <title>Genomic Encyclopedia of Archaeal and Bacterial Type Strains, Phase II (KMG-II): from individual species to whole genera.</title>
        <authorList>
            <person name="Goeker M."/>
        </authorList>
    </citation>
    <scope>NUCLEOTIDE SEQUENCE [LARGE SCALE GENOMIC DNA]</scope>
    <source>
        <strain evidence="3 4">DSM 14954</strain>
    </source>
</reference>
<dbReference type="RefSeq" id="WP_170179461.1">
    <property type="nucleotide sequence ID" value="NZ_RBIL01000002.1"/>
</dbReference>
<dbReference type="GO" id="GO:0005509">
    <property type="term" value="F:calcium ion binding"/>
    <property type="evidence" value="ECO:0007669"/>
    <property type="project" value="InterPro"/>
</dbReference>
<sequence length="447" mass="46743">MRRILAFAMVSAWALACSSASASTVTSKVESIPDQRQVAYRHTLTLTAAPGERNDVEILPDVDAGLVRLRDAAGLTPTPPCVAQDPTTVACPLQGYPKVVAYLGDGDDRFRNARVPPSSVPGVVHGGAGDDMLEDREGTVLGGPGSDVLRGAILDYSDEPQGVTVDLGAGVSGAAGDRDLLLLTAGTAVRVVGSPGPDVTRGGHDVLRVESGAGDDVVHGGRLGNDLNGGPGADRLIGDDDADLLQGGPGDDRLEGGRGRDALFGESWAQYISQVSSGPYGRTPDLGETGDDVLDGGPDRDSLNGGPGRDRLLARDGAADAEVICSSTRLQGDTAVVDRQDDASNCRHVDRARANRLELYGLLRSGPRELRLLVSCPRGAAPRACRGRLRLAHEGAVVSRRSIAIKPGRRVRVPLRLRDADRRLGYGVVLMLATGKALRADYDGARP</sequence>
<dbReference type="Pfam" id="PF00353">
    <property type="entry name" value="HemolysinCabind"/>
    <property type="match status" value="3"/>
</dbReference>
<name>A0A660L232_9ACTN</name>
<gene>
    <name evidence="3" type="ORF">C8N24_5511</name>
</gene>
<dbReference type="Gene3D" id="2.150.10.10">
    <property type="entry name" value="Serralysin-like metalloprotease, C-terminal"/>
    <property type="match status" value="1"/>
</dbReference>
<proteinExistence type="predicted"/>
<organism evidence="3 4">
    <name type="scientific">Solirubrobacter pauli</name>
    <dbReference type="NCBI Taxonomy" id="166793"/>
    <lineage>
        <taxon>Bacteria</taxon>
        <taxon>Bacillati</taxon>
        <taxon>Actinomycetota</taxon>
        <taxon>Thermoleophilia</taxon>
        <taxon>Solirubrobacterales</taxon>
        <taxon>Solirubrobacteraceae</taxon>
        <taxon>Solirubrobacter</taxon>
    </lineage>
</organism>
<keyword evidence="4" id="KW-1185">Reference proteome</keyword>
<accession>A0A660L232</accession>
<dbReference type="Proteomes" id="UP000278962">
    <property type="component" value="Unassembled WGS sequence"/>
</dbReference>
<feature type="compositionally biased region" description="Basic and acidic residues" evidence="1">
    <location>
        <begin position="297"/>
        <end position="309"/>
    </location>
</feature>
<feature type="chain" id="PRO_5025050874" evidence="2">
    <location>
        <begin position="23"/>
        <end position="447"/>
    </location>
</feature>
<dbReference type="PROSITE" id="PS00330">
    <property type="entry name" value="HEMOLYSIN_CALCIUM"/>
    <property type="match status" value="1"/>
</dbReference>
<dbReference type="SUPFAM" id="SSF51120">
    <property type="entry name" value="beta-Roll"/>
    <property type="match status" value="1"/>
</dbReference>
<dbReference type="PROSITE" id="PS51257">
    <property type="entry name" value="PROKAR_LIPOPROTEIN"/>
    <property type="match status" value="1"/>
</dbReference>
<dbReference type="InterPro" id="IPR011049">
    <property type="entry name" value="Serralysin-like_metalloprot_C"/>
</dbReference>
<dbReference type="EMBL" id="RBIL01000002">
    <property type="protein sequence ID" value="RKQ87488.1"/>
    <property type="molecule type" value="Genomic_DNA"/>
</dbReference>
<dbReference type="InterPro" id="IPR018511">
    <property type="entry name" value="Hemolysin-typ_Ca-bd_CS"/>
</dbReference>
<keyword evidence="2" id="KW-0732">Signal</keyword>
<evidence type="ECO:0000313" key="3">
    <source>
        <dbReference type="EMBL" id="RKQ87488.1"/>
    </source>
</evidence>
<evidence type="ECO:0000256" key="1">
    <source>
        <dbReference type="SAM" id="MobiDB-lite"/>
    </source>
</evidence>
<dbReference type="PRINTS" id="PR00313">
    <property type="entry name" value="CABNDNGRPT"/>
</dbReference>
<comment type="caution">
    <text evidence="3">The sequence shown here is derived from an EMBL/GenBank/DDBJ whole genome shotgun (WGS) entry which is preliminary data.</text>
</comment>
<feature type="signal peptide" evidence="2">
    <location>
        <begin position="1"/>
        <end position="22"/>
    </location>
</feature>
<dbReference type="InterPro" id="IPR001343">
    <property type="entry name" value="Hemolysn_Ca-bd"/>
</dbReference>
<feature type="region of interest" description="Disordered" evidence="1">
    <location>
        <begin position="275"/>
        <end position="309"/>
    </location>
</feature>
<protein>
    <submittedName>
        <fullName evidence="3">Hemolysin type calcium-binding protein</fullName>
    </submittedName>
</protein>
<dbReference type="AlphaFoldDB" id="A0A660L232"/>
<evidence type="ECO:0000256" key="2">
    <source>
        <dbReference type="SAM" id="SignalP"/>
    </source>
</evidence>
<evidence type="ECO:0000313" key="4">
    <source>
        <dbReference type="Proteomes" id="UP000278962"/>
    </source>
</evidence>